<keyword evidence="3" id="KW-1133">Transmembrane helix</keyword>
<dbReference type="OrthoDB" id="15218at2"/>
<feature type="transmembrane region" description="Helical" evidence="3">
    <location>
        <begin position="104"/>
        <end position="128"/>
    </location>
</feature>
<dbReference type="RefSeq" id="WP_128535518.1">
    <property type="nucleotide sequence ID" value="NZ_SBIW01000008.1"/>
</dbReference>
<dbReference type="AlphaFoldDB" id="A0A3S3YSQ9"/>
<dbReference type="CDD" id="cd07341">
    <property type="entry name" value="M56_BlaR1_MecR1_like"/>
    <property type="match status" value="1"/>
</dbReference>
<dbReference type="InterPro" id="IPR008756">
    <property type="entry name" value="Peptidase_M56"/>
</dbReference>
<dbReference type="Pfam" id="PF05569">
    <property type="entry name" value="Peptidase_M56"/>
    <property type="match status" value="1"/>
</dbReference>
<keyword evidence="6" id="KW-1185">Reference proteome</keyword>
<gene>
    <name evidence="5" type="ORF">EPL05_18765</name>
</gene>
<dbReference type="InterPro" id="IPR052173">
    <property type="entry name" value="Beta-lactam_resp_regulator"/>
</dbReference>
<dbReference type="Proteomes" id="UP000286701">
    <property type="component" value="Unassembled WGS sequence"/>
</dbReference>
<accession>A0A3S3YSQ9</accession>
<organism evidence="5 6">
    <name type="scientific">Mucilaginibacter gilvus</name>
    <dbReference type="NCBI Taxonomy" id="2305909"/>
    <lineage>
        <taxon>Bacteria</taxon>
        <taxon>Pseudomonadati</taxon>
        <taxon>Bacteroidota</taxon>
        <taxon>Sphingobacteriia</taxon>
        <taxon>Sphingobacteriales</taxon>
        <taxon>Sphingobacteriaceae</taxon>
        <taxon>Mucilaginibacter</taxon>
    </lineage>
</organism>
<feature type="transmembrane region" description="Helical" evidence="3">
    <location>
        <begin position="46"/>
        <end position="65"/>
    </location>
</feature>
<name>A0A3S3YSQ9_9SPHI</name>
<evidence type="ECO:0000313" key="6">
    <source>
        <dbReference type="Proteomes" id="UP000286701"/>
    </source>
</evidence>
<feature type="compositionally biased region" description="Basic and acidic residues" evidence="2">
    <location>
        <begin position="648"/>
        <end position="687"/>
    </location>
</feature>
<evidence type="ECO:0000256" key="3">
    <source>
        <dbReference type="SAM" id="Phobius"/>
    </source>
</evidence>
<feature type="transmembrane region" description="Helical" evidence="3">
    <location>
        <begin position="12"/>
        <end position="34"/>
    </location>
</feature>
<keyword evidence="3" id="KW-0812">Transmembrane</keyword>
<reference evidence="5 6" key="1">
    <citation type="submission" date="2019-01" db="EMBL/GenBank/DDBJ databases">
        <title>Mucilaginibacter antarcticum sp. nov., isolated from antarctic soil.</title>
        <authorList>
            <person name="Yan Y.-Q."/>
            <person name="Du Z.-J."/>
        </authorList>
    </citation>
    <scope>NUCLEOTIDE SEQUENCE [LARGE SCALE GENOMIC DNA]</scope>
    <source>
        <strain evidence="5 6">F01003</strain>
    </source>
</reference>
<evidence type="ECO:0000313" key="5">
    <source>
        <dbReference type="EMBL" id="RWY49446.1"/>
    </source>
</evidence>
<dbReference type="PANTHER" id="PTHR34978:SF3">
    <property type="entry name" value="SLR0241 PROTEIN"/>
    <property type="match status" value="1"/>
</dbReference>
<dbReference type="PANTHER" id="PTHR34978">
    <property type="entry name" value="POSSIBLE SENSOR-TRANSDUCER PROTEIN BLAR"/>
    <property type="match status" value="1"/>
</dbReference>
<feature type="coiled-coil region" evidence="1">
    <location>
        <begin position="580"/>
        <end position="623"/>
    </location>
</feature>
<protein>
    <submittedName>
        <fullName evidence="5">M56 family metallopeptidase</fullName>
    </submittedName>
</protein>
<sequence length="687" mass="78751">MQSLLYNISQVLGIAILHSLWQGLLIWFLLRVVFSTMPSLSAVKKYNMAAAAMLGIVAWFMVTLFNEAGNFNWSPVANVPSAGFVPQAGLVNQLSPFKAQADRYYYVIAGYLPYISVLYLTGLAVNLLKLSYCRVKLFRIKKALFPAGDMQWLVDDFSERLNIRRYVRVNFSSLVDVPCMIGYLKPIILLPISLSANLSVAETEAILLHELAHIKRNDYLVNLLQQVINSLLFFNPFAQMVNRLISAERENCCDDLVVQTTNNPLVYARALLKLEESRQTNLQLALAASTKKTYLLTRIERIMKTKQNIGNIRHLVLAILLLAGSLSSIAWLNPEIKNGKVTVNAVKPVAVINKLNSLFADTTRKKAGKAKTAKATKLYNVKLDREQDGFNFNYGPSDPELVRLSADIQKQSEILNKYYDSPEFKAITADMEKRGKEIGDFYNKEEMKTLSADMQKIGEEFSKKYSHNPDVEKYGQDMGDQGKKIEKYFSSGEFKDMNATLKKKYNITKDYNDSRDENYKKYQDELHSKLPAEVKQQTEQMRTLGEKMRGFYQSGDYVASRDKMRTMGDSMRKAYNNPAIKEQQAEMRKLSEKMRNYTNSPELEQAKKAMRAASARMRAYTQSPAFKQKMELYRKSMKSYNFNYNYNNDERVEKPEKPEKPEKLEKPEKPEKESIEKPEKPESPEKP</sequence>
<proteinExistence type="predicted"/>
<dbReference type="EMBL" id="SBIW01000008">
    <property type="protein sequence ID" value="RWY49446.1"/>
    <property type="molecule type" value="Genomic_DNA"/>
</dbReference>
<evidence type="ECO:0000259" key="4">
    <source>
        <dbReference type="Pfam" id="PF05569"/>
    </source>
</evidence>
<evidence type="ECO:0000256" key="1">
    <source>
        <dbReference type="SAM" id="Coils"/>
    </source>
</evidence>
<comment type="caution">
    <text evidence="5">The sequence shown here is derived from an EMBL/GenBank/DDBJ whole genome shotgun (WGS) entry which is preliminary data.</text>
</comment>
<feature type="domain" description="Peptidase M56" evidence="4">
    <location>
        <begin position="16"/>
        <end position="300"/>
    </location>
</feature>
<feature type="region of interest" description="Disordered" evidence="2">
    <location>
        <begin position="644"/>
        <end position="687"/>
    </location>
</feature>
<evidence type="ECO:0000256" key="2">
    <source>
        <dbReference type="SAM" id="MobiDB-lite"/>
    </source>
</evidence>
<feature type="transmembrane region" description="Helical" evidence="3">
    <location>
        <begin position="312"/>
        <end position="332"/>
    </location>
</feature>
<keyword evidence="1" id="KW-0175">Coiled coil</keyword>
<keyword evidence="3" id="KW-0472">Membrane</keyword>